<evidence type="ECO:0008006" key="4">
    <source>
        <dbReference type="Google" id="ProtNLM"/>
    </source>
</evidence>
<feature type="transmembrane region" description="Helical" evidence="1">
    <location>
        <begin position="93"/>
        <end position="118"/>
    </location>
</feature>
<protein>
    <recommendedName>
        <fullName evidence="4">ShKT domain-containing protein</fullName>
    </recommendedName>
</protein>
<organism evidence="2 3">
    <name type="scientific">Necator americanus</name>
    <name type="common">Human hookworm</name>
    <dbReference type="NCBI Taxonomy" id="51031"/>
    <lineage>
        <taxon>Eukaryota</taxon>
        <taxon>Metazoa</taxon>
        <taxon>Ecdysozoa</taxon>
        <taxon>Nematoda</taxon>
        <taxon>Chromadorea</taxon>
        <taxon>Rhabditida</taxon>
        <taxon>Rhabditina</taxon>
        <taxon>Rhabditomorpha</taxon>
        <taxon>Strongyloidea</taxon>
        <taxon>Ancylostomatidae</taxon>
        <taxon>Bunostominae</taxon>
        <taxon>Necator</taxon>
    </lineage>
</organism>
<keyword evidence="1" id="KW-0812">Transmembrane</keyword>
<evidence type="ECO:0000313" key="2">
    <source>
        <dbReference type="EMBL" id="KAK6733754.1"/>
    </source>
</evidence>
<dbReference type="EMBL" id="JAVFWL010000002">
    <property type="protein sequence ID" value="KAK6733754.1"/>
    <property type="molecule type" value="Genomic_DNA"/>
</dbReference>
<gene>
    <name evidence="2" type="primary">Necator_chrII.g5279</name>
    <name evidence="2" type="ORF">RB195_017486</name>
</gene>
<reference evidence="2 3" key="1">
    <citation type="submission" date="2023-08" db="EMBL/GenBank/DDBJ databases">
        <title>A Necator americanus chromosomal reference genome.</title>
        <authorList>
            <person name="Ilik V."/>
            <person name="Petrzelkova K.J."/>
            <person name="Pardy F."/>
            <person name="Fuh T."/>
            <person name="Niatou-Singa F.S."/>
            <person name="Gouil Q."/>
            <person name="Baker L."/>
            <person name="Ritchie M.E."/>
            <person name="Jex A.R."/>
            <person name="Gazzola D."/>
            <person name="Li H."/>
            <person name="Toshio Fujiwara R."/>
            <person name="Zhan B."/>
            <person name="Aroian R.V."/>
            <person name="Pafco B."/>
            <person name="Schwarz E.M."/>
        </authorList>
    </citation>
    <scope>NUCLEOTIDE SEQUENCE [LARGE SCALE GENOMIC DNA]</scope>
    <source>
        <strain evidence="2 3">Aroian</strain>
        <tissue evidence="2">Whole animal</tissue>
    </source>
</reference>
<dbReference type="Proteomes" id="UP001303046">
    <property type="component" value="Unassembled WGS sequence"/>
</dbReference>
<keyword evidence="1" id="KW-0472">Membrane</keyword>
<keyword evidence="3" id="KW-1185">Reference proteome</keyword>
<evidence type="ECO:0000313" key="3">
    <source>
        <dbReference type="Proteomes" id="UP001303046"/>
    </source>
</evidence>
<proteinExistence type="predicted"/>
<name>A0ABR1C7D4_NECAM</name>
<keyword evidence="1" id="KW-1133">Transmembrane helix</keyword>
<evidence type="ECO:0000256" key="1">
    <source>
        <dbReference type="SAM" id="Phobius"/>
    </source>
</evidence>
<accession>A0ABR1C7D4</accession>
<sequence>MFLPDTRSSYCKILCLDAILQTRVFTGFRLDCRAEKSNECYQNLCRLVNKHPTSECPGICRFTAAEYNRIEEKQQQLRTFAVVQVSANTYFHAFLNLILVVLMTMKIHVIIITATHFLSKD</sequence>
<comment type="caution">
    <text evidence="2">The sequence shown here is derived from an EMBL/GenBank/DDBJ whole genome shotgun (WGS) entry which is preliminary data.</text>
</comment>